<feature type="domain" description="ExoI C-terminal" evidence="17">
    <location>
        <begin position="353"/>
        <end position="476"/>
    </location>
</feature>
<dbReference type="FunFam" id="3.30.420.10:FF:000033">
    <property type="entry name" value="Exodeoxyribonuclease I"/>
    <property type="match status" value="1"/>
</dbReference>
<dbReference type="InterPro" id="IPR023607">
    <property type="entry name" value="Exodeoxyribonuclease_I"/>
</dbReference>
<organism evidence="18 19">
    <name type="scientific">Sedimenticola selenatireducens</name>
    <dbReference type="NCBI Taxonomy" id="191960"/>
    <lineage>
        <taxon>Bacteria</taxon>
        <taxon>Pseudomonadati</taxon>
        <taxon>Pseudomonadota</taxon>
        <taxon>Gammaproteobacteria</taxon>
        <taxon>Chromatiales</taxon>
        <taxon>Sedimenticolaceae</taxon>
        <taxon>Sedimenticola</taxon>
    </lineage>
</organism>
<feature type="binding site" evidence="15">
    <location>
        <position position="9"/>
    </location>
    <ligand>
        <name>Mg(2+)</name>
        <dbReference type="ChEBI" id="CHEBI:18420"/>
        <label>1</label>
    </ligand>
</feature>
<dbReference type="EC" id="3.1.11.1" evidence="2 13"/>
<dbReference type="Pfam" id="PF26016">
    <property type="entry name" value="ExoI_C"/>
    <property type="match status" value="1"/>
</dbReference>
<comment type="caution">
    <text evidence="18">The sequence shown here is derived from an EMBL/GenBank/DDBJ whole genome shotgun (WGS) entry which is preliminary data.</text>
</comment>
<dbReference type="EMBL" id="VMNH01000009">
    <property type="protein sequence ID" value="TVO75296.1"/>
    <property type="molecule type" value="Genomic_DNA"/>
</dbReference>
<keyword evidence="9 15" id="KW-0460">Magnesium</keyword>
<dbReference type="SUPFAM" id="SSF53098">
    <property type="entry name" value="Ribonuclease H-like"/>
    <property type="match status" value="1"/>
</dbReference>
<dbReference type="InterPro" id="IPR058561">
    <property type="entry name" value="Exonuc_1_C"/>
</dbReference>
<dbReference type="CDD" id="cd06138">
    <property type="entry name" value="ExoI_N"/>
    <property type="match status" value="1"/>
</dbReference>
<keyword evidence="5 15" id="KW-0479">Metal-binding</keyword>
<dbReference type="Gene3D" id="1.10.287.1240">
    <property type="match status" value="1"/>
</dbReference>
<evidence type="ECO:0000256" key="6">
    <source>
        <dbReference type="ARBA" id="ARBA00022763"/>
    </source>
</evidence>
<comment type="cofactor">
    <cofactor evidence="15">
        <name>Mg(2+)</name>
        <dbReference type="ChEBI" id="CHEBI:18420"/>
    </cofactor>
    <text evidence="15">Binds 2 Mg(2+) ions per monomer.</text>
</comment>
<dbReference type="Gene3D" id="3.30.420.10">
    <property type="entry name" value="Ribonuclease H-like superfamily/Ribonuclease H"/>
    <property type="match status" value="1"/>
</dbReference>
<proteinExistence type="predicted"/>
<dbReference type="InterPro" id="IPR013620">
    <property type="entry name" value="Exonuc_1_SH3"/>
</dbReference>
<comment type="subunit">
    <text evidence="12">Monomer. Interacts with ssb (via C-terminus); this interaction stimulates the exonuclease activity by recruiting the enzyme to its substrate.</text>
</comment>
<dbReference type="FunFam" id="1.20.1280.70:FF:000001">
    <property type="entry name" value="Exodeoxyribonuclease I"/>
    <property type="match status" value="1"/>
</dbReference>
<dbReference type="GO" id="GO:0006281">
    <property type="term" value="P:DNA repair"/>
    <property type="evidence" value="ECO:0007669"/>
    <property type="project" value="UniProtKB-KW"/>
</dbReference>
<dbReference type="InterPro" id="IPR012337">
    <property type="entry name" value="RNaseH-like_sf"/>
</dbReference>
<dbReference type="GO" id="GO:0008310">
    <property type="term" value="F:single-stranded DNA 3'-5' DNA exonuclease activity"/>
    <property type="evidence" value="ECO:0007669"/>
    <property type="project" value="UniProtKB-EC"/>
</dbReference>
<dbReference type="OrthoDB" id="9763470at2"/>
<evidence type="ECO:0000256" key="10">
    <source>
        <dbReference type="ARBA" id="ARBA00023125"/>
    </source>
</evidence>
<feature type="binding site" evidence="15">
    <location>
        <position position="11"/>
    </location>
    <ligand>
        <name>Mg(2+)</name>
        <dbReference type="ChEBI" id="CHEBI:18420"/>
        <label>2</label>
    </ligand>
</feature>
<dbReference type="RefSeq" id="WP_144358869.1">
    <property type="nucleotide sequence ID" value="NZ_VMNH01000009.1"/>
</dbReference>
<evidence type="ECO:0000256" key="5">
    <source>
        <dbReference type="ARBA" id="ARBA00022723"/>
    </source>
</evidence>
<comment type="catalytic activity">
    <reaction evidence="1 13">
        <text>Exonucleolytic cleavage in the 3'- to 5'-direction to yield nucleoside 5'-phosphates.</text>
        <dbReference type="EC" id="3.1.11.1"/>
    </reaction>
</comment>
<keyword evidence="7 13" id="KW-0378">Hydrolase</keyword>
<evidence type="ECO:0000259" key="17">
    <source>
        <dbReference type="PROSITE" id="PS51785"/>
    </source>
</evidence>
<name>A0A558E0G6_9GAMM</name>
<evidence type="ECO:0000256" key="4">
    <source>
        <dbReference type="ARBA" id="ARBA00022722"/>
    </source>
</evidence>
<keyword evidence="19" id="KW-1185">Reference proteome</keyword>
<evidence type="ECO:0000256" key="12">
    <source>
        <dbReference type="ARBA" id="ARBA00046792"/>
    </source>
</evidence>
<evidence type="ECO:0000256" key="13">
    <source>
        <dbReference type="PIRNR" id="PIRNR000977"/>
    </source>
</evidence>
<keyword evidence="6 13" id="KW-0227">DNA damage</keyword>
<feature type="binding site" evidence="14">
    <location>
        <position position="11"/>
    </location>
    <ligand>
        <name>substrate</name>
    </ligand>
</feature>
<evidence type="ECO:0000259" key="16">
    <source>
        <dbReference type="PROSITE" id="PS51784"/>
    </source>
</evidence>
<dbReference type="Gene3D" id="1.20.1280.70">
    <property type="entry name" value="Exonuclease ExoI, domain 3"/>
    <property type="match status" value="1"/>
</dbReference>
<dbReference type="PIRSF" id="PIRSF000977">
    <property type="entry name" value="Exodeoxyribonuclease_I"/>
    <property type="match status" value="1"/>
</dbReference>
<keyword evidence="10" id="KW-0238">DNA-binding</keyword>
<evidence type="ECO:0000256" key="9">
    <source>
        <dbReference type="ARBA" id="ARBA00022842"/>
    </source>
</evidence>
<dbReference type="Pfam" id="PF00929">
    <property type="entry name" value="RNase_T"/>
    <property type="match status" value="1"/>
</dbReference>
<dbReference type="GO" id="GO:0003677">
    <property type="term" value="F:DNA binding"/>
    <property type="evidence" value="ECO:0007669"/>
    <property type="project" value="UniProtKB-KW"/>
</dbReference>
<dbReference type="SMART" id="SM00479">
    <property type="entry name" value="EXOIII"/>
    <property type="match status" value="1"/>
</dbReference>
<dbReference type="InterPro" id="IPR013520">
    <property type="entry name" value="Ribonucl_H"/>
</dbReference>
<dbReference type="GO" id="GO:0046872">
    <property type="term" value="F:metal ion binding"/>
    <property type="evidence" value="ECO:0007669"/>
    <property type="project" value="UniProtKB-KW"/>
</dbReference>
<dbReference type="PROSITE" id="PS51784">
    <property type="entry name" value="EXOI_SH3"/>
    <property type="match status" value="1"/>
</dbReference>
<protein>
    <recommendedName>
        <fullName evidence="3 13">Exodeoxyribonuclease I</fullName>
        <ecNumber evidence="2 13">3.1.11.1</ecNumber>
    </recommendedName>
</protein>
<dbReference type="Gene3D" id="3.30.1520.20">
    <property type="entry name" value="Exonuclease ExoI, domain 2"/>
    <property type="match status" value="1"/>
</dbReference>
<dbReference type="InterPro" id="IPR038649">
    <property type="entry name" value="EXOI_SH3_sf"/>
</dbReference>
<dbReference type="AlphaFoldDB" id="A0A558E0G6"/>
<dbReference type="NCBIfam" id="NF008746">
    <property type="entry name" value="PRK11779.1"/>
    <property type="match status" value="1"/>
</dbReference>
<evidence type="ECO:0000313" key="18">
    <source>
        <dbReference type="EMBL" id="TVO75296.1"/>
    </source>
</evidence>
<dbReference type="InterPro" id="IPR034747">
    <property type="entry name" value="EXOI_SH3"/>
</dbReference>
<evidence type="ECO:0000256" key="8">
    <source>
        <dbReference type="ARBA" id="ARBA00022839"/>
    </source>
</evidence>
<gene>
    <name evidence="18" type="primary">sbcB</name>
    <name evidence="18" type="ORF">FHP88_09845</name>
</gene>
<feature type="binding site" evidence="14">
    <location>
        <position position="159"/>
    </location>
    <ligand>
        <name>substrate</name>
    </ligand>
</feature>
<keyword evidence="8 13" id="KW-0269">Exonuclease</keyword>
<evidence type="ECO:0000256" key="3">
    <source>
        <dbReference type="ARBA" id="ARBA00019900"/>
    </source>
</evidence>
<keyword evidence="4 13" id="KW-0540">Nuclease</keyword>
<evidence type="ECO:0000256" key="1">
    <source>
        <dbReference type="ARBA" id="ARBA00000563"/>
    </source>
</evidence>
<reference evidence="18 19" key="1">
    <citation type="submission" date="2019-07" db="EMBL/GenBank/DDBJ databases">
        <title>The pathways for chlorine oxyanion respiration interact through the shared metabolite chlorate.</title>
        <authorList>
            <person name="Barnum T.P."/>
            <person name="Cheng Y."/>
            <person name="Hill K.A."/>
            <person name="Lucas L.N."/>
            <person name="Carlson H.K."/>
            <person name="Coates J.D."/>
        </authorList>
    </citation>
    <scope>NUCLEOTIDE SEQUENCE [LARGE SCALE GENOMIC DNA]</scope>
    <source>
        <strain evidence="18 19">BK-1</strain>
    </source>
</reference>
<feature type="binding site" evidence="15">
    <location>
        <position position="180"/>
    </location>
    <ligand>
        <name>Mg(2+)</name>
        <dbReference type="ChEBI" id="CHEBI:18420"/>
        <label>2</label>
    </ligand>
</feature>
<evidence type="ECO:0000256" key="15">
    <source>
        <dbReference type="PIRSR" id="PIRSR000977-2"/>
    </source>
</evidence>
<evidence type="ECO:0000313" key="19">
    <source>
        <dbReference type="Proteomes" id="UP000316649"/>
    </source>
</evidence>
<evidence type="ECO:0000256" key="7">
    <source>
        <dbReference type="ARBA" id="ARBA00022801"/>
    </source>
</evidence>
<feature type="domain" description="ExoI SH3-like" evidence="16">
    <location>
        <begin position="196"/>
        <end position="350"/>
    </location>
</feature>
<evidence type="ECO:0000256" key="2">
    <source>
        <dbReference type="ARBA" id="ARBA00012108"/>
    </source>
</evidence>
<sequence length="478" mass="54223">MTFTFYWHDYETWGADPRKDRAAQFAGIRTDAALNVIGKPLSVYCKPSDDLLPQPEACLVTGITPQKALEQGVNEAEFFSMIHLEIARPGTCGVGYNSVRFDDEFTRFGFYRNFHDPYAREWQNGNSRWDIIDMVRLTHALRPEGVVWPRREDGAVSFRLEALTEANGIAHQAAHDALSDVYATIELAKLIQQHQPRLFSYLLSLRNKRTVGELLNLQEQTPVLHVSSMYPAEKGCIAMVMPLARHPTNPNGVIVYDLGYDPDPLIQLGEEEIQMRLFTPREHLPPGVERIPLKTIHLNKCPVVVPMSTLTDQAAERWGIDLQQGLAYLERIKLAGGVAKKIQAVHARQQFEPITDPDQSLYSGAFFSKDDRNRMNRILTATPEALAEMAVAFDDPRLPEMLFRYRARNWPETLSPSEVVRWQEYRVDRLTNAEGGSSITLKAFQQELARLMVDPTVDAAKKQILSELADWPAVIRLV</sequence>
<dbReference type="InterPro" id="IPR036397">
    <property type="entry name" value="RNaseH_sf"/>
</dbReference>
<keyword evidence="11 13" id="KW-0234">DNA repair</keyword>
<accession>A0A558E0G6</accession>
<dbReference type="Pfam" id="PF08411">
    <property type="entry name" value="ExoI_SH3"/>
    <property type="match status" value="1"/>
</dbReference>
<evidence type="ECO:0000256" key="11">
    <source>
        <dbReference type="ARBA" id="ARBA00023204"/>
    </source>
</evidence>
<dbReference type="Proteomes" id="UP000316649">
    <property type="component" value="Unassembled WGS sequence"/>
</dbReference>
<evidence type="ECO:0000256" key="14">
    <source>
        <dbReference type="PIRSR" id="PIRSR000977-1"/>
    </source>
</evidence>
<dbReference type="PROSITE" id="PS51785">
    <property type="entry name" value="EXOI_C"/>
    <property type="match status" value="1"/>
</dbReference>